<dbReference type="AlphaFoldDB" id="A0A1A3KQV0"/>
<dbReference type="SUPFAM" id="SSF56317">
    <property type="entry name" value="Carbon-nitrogen hydrolase"/>
    <property type="match status" value="1"/>
</dbReference>
<evidence type="ECO:0000259" key="2">
    <source>
        <dbReference type="PROSITE" id="PS50263"/>
    </source>
</evidence>
<dbReference type="InterPro" id="IPR036526">
    <property type="entry name" value="C-N_Hydrolase_sf"/>
</dbReference>
<dbReference type="CDD" id="cd07197">
    <property type="entry name" value="nitrilase"/>
    <property type="match status" value="1"/>
</dbReference>
<dbReference type="PROSITE" id="PS50263">
    <property type="entry name" value="CN_HYDROLASE"/>
    <property type="match status" value="1"/>
</dbReference>
<dbReference type="RefSeq" id="WP_065139548.1">
    <property type="nucleotide sequence ID" value="NZ_LZLM01000057.1"/>
</dbReference>
<reference evidence="3 4" key="1">
    <citation type="submission" date="2016-06" db="EMBL/GenBank/DDBJ databases">
        <authorList>
            <person name="Kjaerup R.B."/>
            <person name="Dalgaard T.S."/>
            <person name="Juul-Madsen H.R."/>
        </authorList>
    </citation>
    <scope>NUCLEOTIDE SEQUENCE [LARGE SCALE GENOMIC DNA]</scope>
    <source>
        <strain evidence="3 4">1276495.2</strain>
    </source>
</reference>
<dbReference type="Proteomes" id="UP000093925">
    <property type="component" value="Unassembled WGS sequence"/>
</dbReference>
<protein>
    <submittedName>
        <fullName evidence="3">Nitrilase</fullName>
    </submittedName>
</protein>
<organism evidence="3 4">
    <name type="scientific">Mycobacterium asiaticum</name>
    <dbReference type="NCBI Taxonomy" id="1790"/>
    <lineage>
        <taxon>Bacteria</taxon>
        <taxon>Bacillati</taxon>
        <taxon>Actinomycetota</taxon>
        <taxon>Actinomycetes</taxon>
        <taxon>Mycobacteriales</taxon>
        <taxon>Mycobacteriaceae</taxon>
        <taxon>Mycobacterium</taxon>
    </lineage>
</organism>
<dbReference type="Gene3D" id="3.60.110.10">
    <property type="entry name" value="Carbon-nitrogen hydrolase"/>
    <property type="match status" value="1"/>
</dbReference>
<feature type="domain" description="CN hydrolase" evidence="2">
    <location>
        <begin position="1"/>
        <end position="261"/>
    </location>
</feature>
<dbReference type="GO" id="GO:0050126">
    <property type="term" value="F:N-carbamoylputrescine amidase activity"/>
    <property type="evidence" value="ECO:0007669"/>
    <property type="project" value="TreeGrafter"/>
</dbReference>
<evidence type="ECO:0000313" key="4">
    <source>
        <dbReference type="Proteomes" id="UP000093925"/>
    </source>
</evidence>
<sequence>MRCAAIQLEAVPADVDANLATVERLVEEAVAAGAETIALPEFFTTGIGFWPELADAAQPADGKAAELLLGLARRHGVMIGGSLLIRDTDGDVRNAYLLVTPEGLAGRHDKDLPTMWENAFYIGGHDDGVIQTGAIAVGAAVCWELMRSQTARRLRGRVDLAMTGSGWWSIPDWWPQGGFRRLEARNAATAHKAAASFAGYIGAPVLHAAHAGSLQCRMPWLPMSYAGRFEGGTLIVAADGTVLACRDGGDGEGIVVAEVEVGRRTPRAEVPAGFWLHRRGALPAAVWHYQRLHGRRYYRRHLSESR</sequence>
<proteinExistence type="predicted"/>
<evidence type="ECO:0000313" key="3">
    <source>
        <dbReference type="EMBL" id="OBJ86753.1"/>
    </source>
</evidence>
<gene>
    <name evidence="3" type="ORF">A5640_09115</name>
</gene>
<dbReference type="InterPro" id="IPR050345">
    <property type="entry name" value="Aliph_Amidase/BUP"/>
</dbReference>
<name>A0A1A3KQV0_MYCAS</name>
<keyword evidence="1" id="KW-0378">Hydrolase</keyword>
<dbReference type="PANTHER" id="PTHR43674:SF2">
    <property type="entry name" value="BETA-UREIDOPROPIONASE"/>
    <property type="match status" value="1"/>
</dbReference>
<dbReference type="InterPro" id="IPR003010">
    <property type="entry name" value="C-N_Hydrolase"/>
</dbReference>
<accession>A0A1A3KQV0</accession>
<dbReference type="GO" id="GO:0033388">
    <property type="term" value="P:putrescine biosynthetic process from arginine"/>
    <property type="evidence" value="ECO:0007669"/>
    <property type="project" value="TreeGrafter"/>
</dbReference>
<dbReference type="Pfam" id="PF00795">
    <property type="entry name" value="CN_hydrolase"/>
    <property type="match status" value="1"/>
</dbReference>
<dbReference type="PANTHER" id="PTHR43674">
    <property type="entry name" value="NITRILASE C965.09-RELATED"/>
    <property type="match status" value="1"/>
</dbReference>
<dbReference type="EMBL" id="LZLM01000057">
    <property type="protein sequence ID" value="OBJ86753.1"/>
    <property type="molecule type" value="Genomic_DNA"/>
</dbReference>
<comment type="caution">
    <text evidence="3">The sequence shown here is derived from an EMBL/GenBank/DDBJ whole genome shotgun (WGS) entry which is preliminary data.</text>
</comment>
<evidence type="ECO:0000256" key="1">
    <source>
        <dbReference type="ARBA" id="ARBA00022801"/>
    </source>
</evidence>